<organism evidence="1 2">
    <name type="scientific">Claviceps pazoutovae</name>
    <dbReference type="NCBI Taxonomy" id="1649127"/>
    <lineage>
        <taxon>Eukaryota</taxon>
        <taxon>Fungi</taxon>
        <taxon>Dikarya</taxon>
        <taxon>Ascomycota</taxon>
        <taxon>Pezizomycotina</taxon>
        <taxon>Sordariomycetes</taxon>
        <taxon>Hypocreomycetidae</taxon>
        <taxon>Hypocreales</taxon>
        <taxon>Clavicipitaceae</taxon>
        <taxon>Claviceps</taxon>
    </lineage>
</organism>
<proteinExistence type="predicted"/>
<reference evidence="1 2" key="1">
    <citation type="journal article" date="2020" name="bioRxiv">
        <title>Whole genome comparisons of ergot fungi reveals the divergence and evolution of species within the genus Claviceps are the result of varying mechanisms driving genome evolution and host range expansion.</title>
        <authorList>
            <person name="Wyka S.A."/>
            <person name="Mondo S.J."/>
            <person name="Liu M."/>
            <person name="Dettman J."/>
            <person name="Nalam V."/>
            <person name="Broders K.D."/>
        </authorList>
    </citation>
    <scope>NUCLEOTIDE SEQUENCE [LARGE SCALE GENOMIC DNA]</scope>
    <source>
        <strain evidence="1 2">CCC 1485</strain>
    </source>
</reference>
<protein>
    <submittedName>
        <fullName evidence="1">Uncharacterized protein</fullName>
    </submittedName>
</protein>
<dbReference type="Proteomes" id="UP000706124">
    <property type="component" value="Unassembled WGS sequence"/>
</dbReference>
<name>A0A9P7M7N5_9HYPO</name>
<accession>A0A9P7M7N5</accession>
<evidence type="ECO:0000313" key="2">
    <source>
        <dbReference type="Proteomes" id="UP000706124"/>
    </source>
</evidence>
<evidence type="ECO:0000313" key="1">
    <source>
        <dbReference type="EMBL" id="KAG5932151.1"/>
    </source>
</evidence>
<keyword evidence="2" id="KW-1185">Reference proteome</keyword>
<dbReference type="AlphaFoldDB" id="A0A9P7M7N5"/>
<dbReference type="EMBL" id="SRPO01000481">
    <property type="protein sequence ID" value="KAG5932151.1"/>
    <property type="molecule type" value="Genomic_DNA"/>
</dbReference>
<comment type="caution">
    <text evidence="1">The sequence shown here is derived from an EMBL/GenBank/DDBJ whole genome shotgun (WGS) entry which is preliminary data.</text>
</comment>
<gene>
    <name evidence="1" type="ORF">E4U60_005453</name>
</gene>
<sequence>MFIIRAPHVQISFDEHAEVRIEWFKAQCTQKASQGVIPGSRRLLEAIWIQRAYKATPERWVRIPFSQLQCPVPYLKITLIIVYSVYFDIVESCQRRMMHVAVIMKRRHAATRNQLGPESAPLVYR</sequence>